<protein>
    <submittedName>
        <fullName evidence="2">Uncharacterized protein</fullName>
    </submittedName>
</protein>
<name>A0A0N7LBF5_9BASI</name>
<dbReference type="Proteomes" id="UP000054845">
    <property type="component" value="Unassembled WGS sequence"/>
</dbReference>
<evidence type="ECO:0000313" key="3">
    <source>
        <dbReference type="Proteomes" id="UP000054845"/>
    </source>
</evidence>
<organism evidence="2 3">
    <name type="scientific">Ceraceosorus bombacis</name>
    <dbReference type="NCBI Taxonomy" id="401625"/>
    <lineage>
        <taxon>Eukaryota</taxon>
        <taxon>Fungi</taxon>
        <taxon>Dikarya</taxon>
        <taxon>Basidiomycota</taxon>
        <taxon>Ustilaginomycotina</taxon>
        <taxon>Exobasidiomycetes</taxon>
        <taxon>Ceraceosorales</taxon>
        <taxon>Ceraceosoraceae</taxon>
        <taxon>Ceraceosorus</taxon>
    </lineage>
</organism>
<dbReference type="OrthoDB" id="10528103at2759"/>
<feature type="region of interest" description="Disordered" evidence="1">
    <location>
        <begin position="193"/>
        <end position="240"/>
    </location>
</feature>
<sequence length="240" mass="27265">MSRLFKKKRKLEVEGKDASEWDAKIVALAEKEKIRVPISQYDYYVNIKKGGWRQARPQLAAERDEAARLRAQPKTLDKLDMKSLYDLRDRARAEGKSYAAVQAQIEVKAAERGFARAPDTLSGWYNRRNDRTPLADEAPKHNKWTGMTKLFRAREAALKEHKDTEEIDDEIGAIAAQRGVPFPRSARHFNALIFRKRKAEKQAKEEAGRHAAPQESPERPARGSDSSPNTVLDHPPVQGV</sequence>
<dbReference type="EMBL" id="CCYA01000290">
    <property type="protein sequence ID" value="CEH19242.1"/>
    <property type="molecule type" value="Genomic_DNA"/>
</dbReference>
<proteinExistence type="predicted"/>
<reference evidence="2 3" key="1">
    <citation type="submission" date="2014-09" db="EMBL/GenBank/DDBJ databases">
        <authorList>
            <person name="Magalhaes I.L.F."/>
            <person name="Oliveira U."/>
            <person name="Santos F.R."/>
            <person name="Vidigal T.H.D.A."/>
            <person name="Brescovit A.D."/>
            <person name="Santos A.J."/>
        </authorList>
    </citation>
    <scope>NUCLEOTIDE SEQUENCE [LARGE SCALE GENOMIC DNA]</scope>
</reference>
<evidence type="ECO:0000256" key="1">
    <source>
        <dbReference type="SAM" id="MobiDB-lite"/>
    </source>
</evidence>
<dbReference type="AlphaFoldDB" id="A0A0N7LBF5"/>
<accession>A0A0N7LBF5</accession>
<feature type="compositionally biased region" description="Basic and acidic residues" evidence="1">
    <location>
        <begin position="200"/>
        <end position="209"/>
    </location>
</feature>
<keyword evidence="3" id="KW-1185">Reference proteome</keyword>
<evidence type="ECO:0000313" key="2">
    <source>
        <dbReference type="EMBL" id="CEH19242.1"/>
    </source>
</evidence>